<evidence type="ECO:0000313" key="14">
    <source>
        <dbReference type="Proteomes" id="UP001304895"/>
    </source>
</evidence>
<feature type="compositionally biased region" description="Low complexity" evidence="10">
    <location>
        <begin position="286"/>
        <end position="301"/>
    </location>
</feature>
<evidence type="ECO:0000256" key="3">
    <source>
        <dbReference type="ARBA" id="ARBA00022454"/>
    </source>
</evidence>
<feature type="compositionally biased region" description="Polar residues" evidence="10">
    <location>
        <begin position="412"/>
        <end position="426"/>
    </location>
</feature>
<feature type="region of interest" description="Disordered" evidence="10">
    <location>
        <begin position="179"/>
        <end position="468"/>
    </location>
</feature>
<keyword evidence="14" id="KW-1185">Reference proteome</keyword>
<feature type="domain" description="Shugoshin C-terminal" evidence="11">
    <location>
        <begin position="444"/>
        <end position="467"/>
    </location>
</feature>
<reference evidence="13" key="1">
    <citation type="journal article" date="2023" name="Mol. Phylogenet. Evol.">
        <title>Genome-scale phylogeny and comparative genomics of the fungal order Sordariales.</title>
        <authorList>
            <person name="Hensen N."/>
            <person name="Bonometti L."/>
            <person name="Westerberg I."/>
            <person name="Brannstrom I.O."/>
            <person name="Guillou S."/>
            <person name="Cros-Aarteil S."/>
            <person name="Calhoun S."/>
            <person name="Haridas S."/>
            <person name="Kuo A."/>
            <person name="Mondo S."/>
            <person name="Pangilinan J."/>
            <person name="Riley R."/>
            <person name="LaButti K."/>
            <person name="Andreopoulos B."/>
            <person name="Lipzen A."/>
            <person name="Chen C."/>
            <person name="Yan M."/>
            <person name="Daum C."/>
            <person name="Ng V."/>
            <person name="Clum A."/>
            <person name="Steindorff A."/>
            <person name="Ohm R.A."/>
            <person name="Martin F."/>
            <person name="Silar P."/>
            <person name="Natvig D.O."/>
            <person name="Lalanne C."/>
            <person name="Gautier V."/>
            <person name="Ament-Velasquez S.L."/>
            <person name="Kruys A."/>
            <person name="Hutchinson M.I."/>
            <person name="Powell A.J."/>
            <person name="Barry K."/>
            <person name="Miller A.N."/>
            <person name="Grigoriev I.V."/>
            <person name="Debuchy R."/>
            <person name="Gladieux P."/>
            <person name="Hiltunen Thoren M."/>
            <person name="Johannesson H."/>
        </authorList>
    </citation>
    <scope>NUCLEOTIDE SEQUENCE</scope>
    <source>
        <strain evidence="13">CBS 123565</strain>
    </source>
</reference>
<evidence type="ECO:0000256" key="9">
    <source>
        <dbReference type="SAM" id="Coils"/>
    </source>
</evidence>
<dbReference type="GO" id="GO:0045132">
    <property type="term" value="P:meiotic chromosome segregation"/>
    <property type="evidence" value="ECO:0007669"/>
    <property type="project" value="InterPro"/>
</dbReference>
<feature type="compositionally biased region" description="Polar residues" evidence="10">
    <location>
        <begin position="251"/>
        <end position="271"/>
    </location>
</feature>
<feature type="compositionally biased region" description="Low complexity" evidence="10">
    <location>
        <begin position="634"/>
        <end position="646"/>
    </location>
</feature>
<feature type="compositionally biased region" description="Basic and acidic residues" evidence="10">
    <location>
        <begin position="319"/>
        <end position="331"/>
    </location>
</feature>
<dbReference type="InterPro" id="IPR011515">
    <property type="entry name" value="Shugoshin_C"/>
</dbReference>
<keyword evidence="7" id="KW-0131">Cell cycle</keyword>
<dbReference type="Proteomes" id="UP001304895">
    <property type="component" value="Unassembled WGS sequence"/>
</dbReference>
<evidence type="ECO:0000259" key="11">
    <source>
        <dbReference type="Pfam" id="PF07557"/>
    </source>
</evidence>
<keyword evidence="4" id="KW-0132">Cell division</keyword>
<feature type="region of interest" description="Disordered" evidence="10">
    <location>
        <begin position="102"/>
        <end position="140"/>
    </location>
</feature>
<dbReference type="GO" id="GO:0051301">
    <property type="term" value="P:cell division"/>
    <property type="evidence" value="ECO:0007669"/>
    <property type="project" value="UniProtKB-KW"/>
</dbReference>
<dbReference type="AlphaFoldDB" id="A0AAN6UJX7"/>
<comment type="similarity">
    <text evidence="2">Belongs to the shugoshin family.</text>
</comment>
<evidence type="ECO:0000256" key="4">
    <source>
        <dbReference type="ARBA" id="ARBA00022618"/>
    </source>
</evidence>
<evidence type="ECO:0008006" key="15">
    <source>
        <dbReference type="Google" id="ProtNLM"/>
    </source>
</evidence>
<feature type="region of interest" description="Disordered" evidence="10">
    <location>
        <begin position="485"/>
        <end position="732"/>
    </location>
</feature>
<feature type="coiled-coil region" evidence="9">
    <location>
        <begin position="33"/>
        <end position="67"/>
    </location>
</feature>
<evidence type="ECO:0000256" key="7">
    <source>
        <dbReference type="ARBA" id="ARBA00023306"/>
    </source>
</evidence>
<feature type="compositionally biased region" description="Basic residues" evidence="10">
    <location>
        <begin position="118"/>
        <end position="134"/>
    </location>
</feature>
<evidence type="ECO:0000256" key="5">
    <source>
        <dbReference type="ARBA" id="ARBA00022829"/>
    </source>
</evidence>
<keyword evidence="8" id="KW-0137">Centromere</keyword>
<keyword evidence="6 9" id="KW-0175">Coiled coil</keyword>
<gene>
    <name evidence="13" type="ORF">BT67DRAFT_424696</name>
</gene>
<evidence type="ECO:0000259" key="12">
    <source>
        <dbReference type="Pfam" id="PF07558"/>
    </source>
</evidence>
<feature type="compositionally biased region" description="Basic and acidic residues" evidence="10">
    <location>
        <begin position="106"/>
        <end position="117"/>
    </location>
</feature>
<evidence type="ECO:0000256" key="1">
    <source>
        <dbReference type="ARBA" id="ARBA00004584"/>
    </source>
</evidence>
<dbReference type="EMBL" id="MU853414">
    <property type="protein sequence ID" value="KAK4133066.1"/>
    <property type="molecule type" value="Genomic_DNA"/>
</dbReference>
<evidence type="ECO:0000256" key="10">
    <source>
        <dbReference type="SAM" id="MobiDB-lite"/>
    </source>
</evidence>
<keyword evidence="5" id="KW-0159">Chromosome partition</keyword>
<evidence type="ECO:0000256" key="2">
    <source>
        <dbReference type="ARBA" id="ARBA00010845"/>
    </source>
</evidence>
<dbReference type="GO" id="GO:0005634">
    <property type="term" value="C:nucleus"/>
    <property type="evidence" value="ECO:0007669"/>
    <property type="project" value="InterPro"/>
</dbReference>
<name>A0AAN6UJX7_9PEZI</name>
<comment type="subcellular location">
    <subcellularLocation>
        <location evidence="1">Chromosome</location>
        <location evidence="1">Centromere</location>
    </subcellularLocation>
</comment>
<evidence type="ECO:0000256" key="6">
    <source>
        <dbReference type="ARBA" id="ARBA00023054"/>
    </source>
</evidence>
<feature type="domain" description="Shugoshin N-terminal coiled-coil" evidence="12">
    <location>
        <begin position="18"/>
        <end position="62"/>
    </location>
</feature>
<proteinExistence type="inferred from homology"/>
<evidence type="ECO:0000313" key="13">
    <source>
        <dbReference type="EMBL" id="KAK4133066.1"/>
    </source>
</evidence>
<protein>
    <recommendedName>
        <fullName evidence="15">Shugoshin</fullName>
    </recommendedName>
</protein>
<dbReference type="InterPro" id="IPR011516">
    <property type="entry name" value="Shugoshin_N"/>
</dbReference>
<accession>A0AAN6UJX7</accession>
<dbReference type="Pfam" id="PF07557">
    <property type="entry name" value="Shugoshin_C"/>
    <property type="match status" value="1"/>
</dbReference>
<dbReference type="GO" id="GO:0000779">
    <property type="term" value="C:condensed chromosome, centromeric region"/>
    <property type="evidence" value="ECO:0007669"/>
    <property type="project" value="UniProtKB-ARBA"/>
</dbReference>
<comment type="caution">
    <text evidence="13">The sequence shown here is derived from an EMBL/GenBank/DDBJ whole genome shotgun (WGS) entry which is preliminary data.</text>
</comment>
<keyword evidence="3" id="KW-0158">Chromosome</keyword>
<sequence>MARLNEPPAPTDSHFELLRRKFLRQNRDIAKINSDQSQKIRRLENDCARLLSENLDLRGQILRLEKQAEDNTARRIADHALEVRAKLEEQLSEFRSLLGSLGVEPPAKRRSSEERAFAKHRQSNARSPAQRKRRNTEVDADLLAEQEGRLPPIYENRTYQRATMNSAEILALCAAAEDANDSPDLGPPPVSRFVEENPVDYGSPMRIDVDTVPESPPTFQKLSPPPILDFDRMPPASPEPKKEMDEITVQEGASDNEAVSATKSAPATGSHSIRAGAKRKYGDENATAQTATTGTGKENTTSQSQKLLPARGTQKRRSIREVPAVRRERVGPLRTPLGVKSTNADVSSPRKAMKDATPGGVQKEPARGPKGRSVTAEGRVHRSPLKVEIPPPEPSATIDVVLEPKTPLLSAMPSSPATPNRPTQQEIPHDTPPPSDISFNGETSRPSRRARSAVSYAEPNLRDKMRRPTKELLDAVTGEGKFVRTGSATKLDDRHFGPTTVTKTGSSASSSSKITPAGDPNKVQQHTVLSPLAQKDVFPDTLPNTVVMERRRRPSAMGISSRESLAALERPESISREPSPAIEPAAATEQMSRKPKSGADNSEQQAPPPTKPAARDIYDFSAFSPASEVSTCEPKPAAAPTTGARPRTTRKSSMAAAAALRELLDEEEDQDGPVPPKPRARKRASMLAPKKSSLLGNVEEDETADISATSASSGDVGGGGRDRISRRRSMML</sequence>
<organism evidence="13 14">
    <name type="scientific">Trichocladium antarcticum</name>
    <dbReference type="NCBI Taxonomy" id="1450529"/>
    <lineage>
        <taxon>Eukaryota</taxon>
        <taxon>Fungi</taxon>
        <taxon>Dikarya</taxon>
        <taxon>Ascomycota</taxon>
        <taxon>Pezizomycotina</taxon>
        <taxon>Sordariomycetes</taxon>
        <taxon>Sordariomycetidae</taxon>
        <taxon>Sordariales</taxon>
        <taxon>Chaetomiaceae</taxon>
        <taxon>Trichocladium</taxon>
    </lineage>
</organism>
<dbReference type="Pfam" id="PF07558">
    <property type="entry name" value="Shugoshin_N"/>
    <property type="match status" value="1"/>
</dbReference>
<reference evidence="13" key="2">
    <citation type="submission" date="2023-05" db="EMBL/GenBank/DDBJ databases">
        <authorList>
            <consortium name="Lawrence Berkeley National Laboratory"/>
            <person name="Steindorff A."/>
            <person name="Hensen N."/>
            <person name="Bonometti L."/>
            <person name="Westerberg I."/>
            <person name="Brannstrom I.O."/>
            <person name="Guillou S."/>
            <person name="Cros-Aarteil S."/>
            <person name="Calhoun S."/>
            <person name="Haridas S."/>
            <person name="Kuo A."/>
            <person name="Mondo S."/>
            <person name="Pangilinan J."/>
            <person name="Riley R."/>
            <person name="Labutti K."/>
            <person name="Andreopoulos B."/>
            <person name="Lipzen A."/>
            <person name="Chen C."/>
            <person name="Yanf M."/>
            <person name="Daum C."/>
            <person name="Ng V."/>
            <person name="Clum A."/>
            <person name="Ohm R."/>
            <person name="Martin F."/>
            <person name="Silar P."/>
            <person name="Natvig D."/>
            <person name="Lalanne C."/>
            <person name="Gautier V."/>
            <person name="Ament-Velasquez S.L."/>
            <person name="Kruys A."/>
            <person name="Hutchinson M.I."/>
            <person name="Powell A.J."/>
            <person name="Barry K."/>
            <person name="Miller A.N."/>
            <person name="Grigoriev I.V."/>
            <person name="Debuchy R."/>
            <person name="Gladieux P."/>
            <person name="Thoren M.H."/>
            <person name="Johannesson H."/>
        </authorList>
    </citation>
    <scope>NUCLEOTIDE SEQUENCE</scope>
    <source>
        <strain evidence="13">CBS 123565</strain>
    </source>
</reference>
<evidence type="ECO:0000256" key="8">
    <source>
        <dbReference type="ARBA" id="ARBA00023328"/>
    </source>
</evidence>